<dbReference type="STRING" id="195883.A0A482WIE2"/>
<name>A0A482WIE2_LAOST</name>
<evidence type="ECO:0000313" key="1">
    <source>
        <dbReference type="EMBL" id="RZF32941.1"/>
    </source>
</evidence>
<organism evidence="1 2">
    <name type="scientific">Laodelphax striatellus</name>
    <name type="common">Small brown planthopper</name>
    <name type="synonym">Delphax striatella</name>
    <dbReference type="NCBI Taxonomy" id="195883"/>
    <lineage>
        <taxon>Eukaryota</taxon>
        <taxon>Metazoa</taxon>
        <taxon>Ecdysozoa</taxon>
        <taxon>Arthropoda</taxon>
        <taxon>Hexapoda</taxon>
        <taxon>Insecta</taxon>
        <taxon>Pterygota</taxon>
        <taxon>Neoptera</taxon>
        <taxon>Paraneoptera</taxon>
        <taxon>Hemiptera</taxon>
        <taxon>Auchenorrhyncha</taxon>
        <taxon>Fulgoroidea</taxon>
        <taxon>Delphacidae</taxon>
        <taxon>Criomorphinae</taxon>
        <taxon>Laodelphax</taxon>
    </lineage>
</organism>
<proteinExistence type="predicted"/>
<dbReference type="Proteomes" id="UP000291343">
    <property type="component" value="Unassembled WGS sequence"/>
</dbReference>
<dbReference type="SUPFAM" id="SSF48371">
    <property type="entry name" value="ARM repeat"/>
    <property type="match status" value="1"/>
</dbReference>
<dbReference type="PANTHER" id="PTHR12609">
    <property type="entry name" value="MICROTUBULE ASSOCIATED PROTEIN XMAP215"/>
    <property type="match status" value="1"/>
</dbReference>
<dbReference type="InterPro" id="IPR045110">
    <property type="entry name" value="XMAP215"/>
</dbReference>
<dbReference type="EMBL" id="QKKF02035491">
    <property type="protein sequence ID" value="RZF32941.1"/>
    <property type="molecule type" value="Genomic_DNA"/>
</dbReference>
<accession>A0A482WIE2</accession>
<dbReference type="InterPro" id="IPR016024">
    <property type="entry name" value="ARM-type_fold"/>
</dbReference>
<dbReference type="InParanoid" id="A0A482WIE2"/>
<dbReference type="GO" id="GO:0030951">
    <property type="term" value="P:establishment or maintenance of microtubule cytoskeleton polarity"/>
    <property type="evidence" value="ECO:0007669"/>
    <property type="project" value="InterPro"/>
</dbReference>
<keyword evidence="2" id="KW-1185">Reference proteome</keyword>
<dbReference type="GO" id="GO:0046785">
    <property type="term" value="P:microtubule polymerization"/>
    <property type="evidence" value="ECO:0007669"/>
    <property type="project" value="InterPro"/>
</dbReference>
<gene>
    <name evidence="1" type="ORF">LSTR_LSTR015585</name>
</gene>
<dbReference type="GO" id="GO:0051010">
    <property type="term" value="F:microtubule plus-end binding"/>
    <property type="evidence" value="ECO:0007669"/>
    <property type="project" value="InterPro"/>
</dbReference>
<comment type="caution">
    <text evidence="1">The sequence shown here is derived from an EMBL/GenBank/DDBJ whole genome shotgun (WGS) entry which is preliminary data.</text>
</comment>
<dbReference type="AlphaFoldDB" id="A0A482WIE2"/>
<sequence>MGNPNLEAALNAMAQIETVLLSEKRNNLQDHVDKFVTQLVNQLIFLNNSNHPDIVSCYRLNFALLMKLYNYPELSCKVSEGVIKDVIHQLISLLTEKKLEMYDTTEMFVKVVNCLVLRILERSEHTASTCALLKLLYETVNNDSLLPLYQELVMKCIWRVLKRIPEWDEVEELDYDRILPDVHTFLKVSTDHFVRFSVIYLLFLFD</sequence>
<protein>
    <submittedName>
        <fullName evidence="1">Uncharacterized protein</fullName>
    </submittedName>
</protein>
<dbReference type="SMR" id="A0A482WIE2"/>
<dbReference type="GO" id="GO:0061863">
    <property type="term" value="F:microtubule plus end polymerase"/>
    <property type="evidence" value="ECO:0007669"/>
    <property type="project" value="InterPro"/>
</dbReference>
<dbReference type="OrthoDB" id="205662at2759"/>
<evidence type="ECO:0000313" key="2">
    <source>
        <dbReference type="Proteomes" id="UP000291343"/>
    </source>
</evidence>
<dbReference type="GO" id="GO:0007051">
    <property type="term" value="P:spindle organization"/>
    <property type="evidence" value="ECO:0007669"/>
    <property type="project" value="InterPro"/>
</dbReference>
<reference evidence="1 2" key="1">
    <citation type="journal article" date="2017" name="Gigascience">
        <title>Genome sequence of the small brown planthopper, Laodelphax striatellus.</title>
        <authorList>
            <person name="Zhu J."/>
            <person name="Jiang F."/>
            <person name="Wang X."/>
            <person name="Yang P."/>
            <person name="Bao Y."/>
            <person name="Zhao W."/>
            <person name="Wang W."/>
            <person name="Lu H."/>
            <person name="Wang Q."/>
            <person name="Cui N."/>
            <person name="Li J."/>
            <person name="Chen X."/>
            <person name="Luo L."/>
            <person name="Yu J."/>
            <person name="Kang L."/>
            <person name="Cui F."/>
        </authorList>
    </citation>
    <scope>NUCLEOTIDE SEQUENCE [LARGE SCALE GENOMIC DNA]</scope>
    <source>
        <strain evidence="1">Lst14</strain>
    </source>
</reference>